<dbReference type="EMBL" id="AUSU01007536">
    <property type="protein sequence ID" value="EPS60487.1"/>
    <property type="molecule type" value="Genomic_DNA"/>
</dbReference>
<dbReference type="Pfam" id="PF05634">
    <property type="entry name" value="APO_RNA-bind"/>
    <property type="match status" value="2"/>
</dbReference>
<protein>
    <recommendedName>
        <fullName evidence="1">APO domain-containing protein</fullName>
    </recommendedName>
</protein>
<reference evidence="2 3" key="1">
    <citation type="journal article" date="2013" name="BMC Genomics">
        <title>The miniature genome of a carnivorous plant Genlisea aurea contains a low number of genes and short non-coding sequences.</title>
        <authorList>
            <person name="Leushkin E.V."/>
            <person name="Sutormin R.A."/>
            <person name="Nabieva E.R."/>
            <person name="Penin A.A."/>
            <person name="Kondrashov A.S."/>
            <person name="Logacheva M.D."/>
        </authorList>
    </citation>
    <scope>NUCLEOTIDE SEQUENCE [LARGE SCALE GENOMIC DNA]</scope>
</reference>
<evidence type="ECO:0000313" key="2">
    <source>
        <dbReference type="EMBL" id="EPS60487.1"/>
    </source>
</evidence>
<accession>S8DLM9</accession>
<gene>
    <name evidence="2" type="ORF">M569_14314</name>
</gene>
<evidence type="ECO:0000313" key="3">
    <source>
        <dbReference type="Proteomes" id="UP000015453"/>
    </source>
</evidence>
<feature type="non-terminal residue" evidence="2">
    <location>
        <position position="295"/>
    </location>
</feature>
<dbReference type="AlphaFoldDB" id="S8DLM9"/>
<proteinExistence type="predicted"/>
<comment type="caution">
    <text evidence="2">The sequence shown here is derived from an EMBL/GenBank/DDBJ whole genome shotgun (WGS) entry which is preliminary data.</text>
</comment>
<dbReference type="InterPro" id="IPR023342">
    <property type="entry name" value="APO_dom"/>
</dbReference>
<dbReference type="PROSITE" id="PS51499">
    <property type="entry name" value="APO"/>
    <property type="match status" value="2"/>
</dbReference>
<dbReference type="Proteomes" id="UP000015453">
    <property type="component" value="Unassembled WGS sequence"/>
</dbReference>
<dbReference type="GO" id="GO:0003723">
    <property type="term" value="F:RNA binding"/>
    <property type="evidence" value="ECO:0007669"/>
    <property type="project" value="InterPro"/>
</dbReference>
<keyword evidence="3" id="KW-1185">Reference proteome</keyword>
<name>S8DLM9_9LAMI</name>
<feature type="domain" description="APO" evidence="1">
    <location>
        <begin position="67"/>
        <end position="152"/>
    </location>
</feature>
<dbReference type="OrthoDB" id="1898723at2759"/>
<sequence>GRRHYRSKSNHGLDFRKLRPVILKRIEDRSKNYPIKALIPVADEVLRAREILHCGVSALITRIPIWACKFCPEVYIGESGHLIQTCRGYRHHAKNKRHQWIEAQPHNVLLPVETFHLDKSFQTVIKHDRRFDFDRIPAVVELCLQAGAASDHRASDRNGEAVSEDELRLVGMHTLKAWESLRTGVHRLLCAYPARVCRHCSEVHVGGSGHEARTCGLFKFQRWRGSHFWEKAKVDDLVPPNLVWCRRRQDPPVLVEEGRNYYGRCPAVVDLCSKAGALVPSKYFCIMKFEGATPP</sequence>
<feature type="domain" description="APO" evidence="1">
    <location>
        <begin position="196"/>
        <end position="281"/>
    </location>
</feature>
<organism evidence="2 3">
    <name type="scientific">Genlisea aurea</name>
    <dbReference type="NCBI Taxonomy" id="192259"/>
    <lineage>
        <taxon>Eukaryota</taxon>
        <taxon>Viridiplantae</taxon>
        <taxon>Streptophyta</taxon>
        <taxon>Embryophyta</taxon>
        <taxon>Tracheophyta</taxon>
        <taxon>Spermatophyta</taxon>
        <taxon>Magnoliopsida</taxon>
        <taxon>eudicotyledons</taxon>
        <taxon>Gunneridae</taxon>
        <taxon>Pentapetalae</taxon>
        <taxon>asterids</taxon>
        <taxon>lamiids</taxon>
        <taxon>Lamiales</taxon>
        <taxon>Lentibulariaceae</taxon>
        <taxon>Genlisea</taxon>
    </lineage>
</organism>
<evidence type="ECO:0000259" key="1">
    <source>
        <dbReference type="PROSITE" id="PS51499"/>
    </source>
</evidence>
<feature type="non-terminal residue" evidence="2">
    <location>
        <position position="1"/>
    </location>
</feature>